<dbReference type="EMBL" id="BDRX01000168">
    <property type="protein sequence ID" value="GBF99674.1"/>
    <property type="molecule type" value="Genomic_DNA"/>
</dbReference>
<reference evidence="2 3" key="1">
    <citation type="journal article" date="2018" name="Sci. Rep.">
        <title>Raphidocelis subcapitata (=Pseudokirchneriella subcapitata) provides an insight into genome evolution and environmental adaptations in the Sphaeropleales.</title>
        <authorList>
            <person name="Suzuki S."/>
            <person name="Yamaguchi H."/>
            <person name="Nakajima N."/>
            <person name="Kawachi M."/>
        </authorList>
    </citation>
    <scope>NUCLEOTIDE SEQUENCE [LARGE SCALE GENOMIC DNA]</scope>
    <source>
        <strain evidence="2 3">NIES-35</strain>
    </source>
</reference>
<proteinExistence type="predicted"/>
<keyword evidence="1" id="KW-0732">Signal</keyword>
<keyword evidence="3" id="KW-1185">Reference proteome</keyword>
<evidence type="ECO:0000256" key="1">
    <source>
        <dbReference type="SAM" id="SignalP"/>
    </source>
</evidence>
<organism evidence="2 3">
    <name type="scientific">Raphidocelis subcapitata</name>
    <dbReference type="NCBI Taxonomy" id="307507"/>
    <lineage>
        <taxon>Eukaryota</taxon>
        <taxon>Viridiplantae</taxon>
        <taxon>Chlorophyta</taxon>
        <taxon>core chlorophytes</taxon>
        <taxon>Chlorophyceae</taxon>
        <taxon>CS clade</taxon>
        <taxon>Sphaeropleales</taxon>
        <taxon>Selenastraceae</taxon>
        <taxon>Raphidocelis</taxon>
    </lineage>
</organism>
<dbReference type="AlphaFoldDB" id="A0A2V0PIN5"/>
<comment type="caution">
    <text evidence="2">The sequence shown here is derived from an EMBL/GenBank/DDBJ whole genome shotgun (WGS) entry which is preliminary data.</text>
</comment>
<sequence length="815" mass="86986">MLPARCLLVAAALAAMLPAFCAGQDAGRSLLSEEPSSSPDLYDLTAWALHHAARSNEIAASLSALMGNTSRSEFFAVLPKYQMAAANAASGAQITSLLSGKGALGITLLLPNTLGYTKGVRRAMLPFLALVGPPPGPNANFSQLADLSNSRQSYAPPRNSFFPATFGLRGTWLLAPVGEPFKSRRGCRGHKLPLEPGVRANSCSKMLRRLRFLEVEYDLPQGKGQYDALLALRAKYQEQPTAAETEGCTNYVPDCKYVEDAKYVAPNVELLGRFISLDGIYGESSMLTTTPNPYSLPSSGQAAGGAGSVKLLSFSNPGCPGYSLYQCVYVPPGVTLDAVSEGVGEVASSTTSESYYTEVGVSAEVSAGYGAFSGEVGASYEATSLQSSSYYSVKVYAYQKLYALQLDQSQTAQFLTEGFKADVAALNSGQMSNKTFATKYGCYYLSGLFVGGKYRMSTSYSIYTTEDTEAAELQVSAEHKAYAASAEAGAATSTSTYDSDATLFWRSVGGDATQVSNYDDWAATVWSSTWVMMDTTNAPLSKSYLGTTKITAANGPMVQAGASVDALAAVDGACVWGDGAVQTTALELVNPACSYTYDTKSNPMGYEGCGFSEEDVTISPSYLRDGEVRPNFVTGLCATVNNDQKMNLWGTWLTAIDTGDKIFGAGTAGATTFACDPYRDCAACKELYDIQQCVQVPQNTAIVGVCITVNGDSTRVTGMQLWWAKLQPYEDENNSGNYRAAFQPENYAVYKDADGYSYPCDLSDPSASAIIKLDDTANPKWKNTVITGIATRYQDASRDYLAVYTSELKLTATSL</sequence>
<evidence type="ECO:0000313" key="3">
    <source>
        <dbReference type="Proteomes" id="UP000247498"/>
    </source>
</evidence>
<accession>A0A2V0PIN5</accession>
<protein>
    <submittedName>
        <fullName evidence="2">Uncharacterized protein</fullName>
    </submittedName>
</protein>
<dbReference type="InParanoid" id="A0A2V0PIN5"/>
<feature type="chain" id="PRO_5015884873" evidence="1">
    <location>
        <begin position="24"/>
        <end position="815"/>
    </location>
</feature>
<gene>
    <name evidence="2" type="ORF">Rsub_12368</name>
</gene>
<evidence type="ECO:0000313" key="2">
    <source>
        <dbReference type="EMBL" id="GBF99674.1"/>
    </source>
</evidence>
<dbReference type="Proteomes" id="UP000247498">
    <property type="component" value="Unassembled WGS sequence"/>
</dbReference>
<name>A0A2V0PIN5_9CHLO</name>
<feature type="signal peptide" evidence="1">
    <location>
        <begin position="1"/>
        <end position="23"/>
    </location>
</feature>